<accession>A0A4Y7IZS2</accession>
<gene>
    <name evidence="1" type="ORF">C5167_012118</name>
</gene>
<protein>
    <submittedName>
        <fullName evidence="1">Uncharacterized protein</fullName>
    </submittedName>
</protein>
<dbReference type="EMBL" id="CM010717">
    <property type="protein sequence ID" value="RZC53262.1"/>
    <property type="molecule type" value="Genomic_DNA"/>
</dbReference>
<organism evidence="1 2">
    <name type="scientific">Papaver somniferum</name>
    <name type="common">Opium poppy</name>
    <dbReference type="NCBI Taxonomy" id="3469"/>
    <lineage>
        <taxon>Eukaryota</taxon>
        <taxon>Viridiplantae</taxon>
        <taxon>Streptophyta</taxon>
        <taxon>Embryophyta</taxon>
        <taxon>Tracheophyta</taxon>
        <taxon>Spermatophyta</taxon>
        <taxon>Magnoliopsida</taxon>
        <taxon>Ranunculales</taxon>
        <taxon>Papaveraceae</taxon>
        <taxon>Papaveroideae</taxon>
        <taxon>Papaver</taxon>
    </lineage>
</organism>
<dbReference type="Gramene" id="RZC53262">
    <property type="protein sequence ID" value="RZC53262"/>
    <property type="gene ID" value="C5167_012118"/>
</dbReference>
<dbReference type="Proteomes" id="UP000316621">
    <property type="component" value="Chromosome 3"/>
</dbReference>
<evidence type="ECO:0000313" key="2">
    <source>
        <dbReference type="Proteomes" id="UP000316621"/>
    </source>
</evidence>
<sequence>MTLSSYVIILCALYYRYLQPTDQKIVRGSVTAAGFQSEKAKFGKICQRTVVEFLDSESINHLDDDLTGKREVSINTRLSVPNVCGSQAVTSDADKGTIGRFIFVDQK</sequence>
<name>A0A4Y7IZS2_PAPSO</name>
<keyword evidence="2" id="KW-1185">Reference proteome</keyword>
<reference evidence="1 2" key="1">
    <citation type="journal article" date="2018" name="Science">
        <title>The opium poppy genome and morphinan production.</title>
        <authorList>
            <person name="Guo L."/>
            <person name="Winzer T."/>
            <person name="Yang X."/>
            <person name="Li Y."/>
            <person name="Ning Z."/>
            <person name="He Z."/>
            <person name="Teodor R."/>
            <person name="Lu Y."/>
            <person name="Bowser T.A."/>
            <person name="Graham I.A."/>
            <person name="Ye K."/>
        </authorList>
    </citation>
    <scope>NUCLEOTIDE SEQUENCE [LARGE SCALE GENOMIC DNA]</scope>
    <source>
        <strain evidence="2">cv. HN1</strain>
        <tissue evidence="1">Leaves</tissue>
    </source>
</reference>
<dbReference type="AlphaFoldDB" id="A0A4Y7IZS2"/>
<proteinExistence type="predicted"/>
<evidence type="ECO:0000313" key="1">
    <source>
        <dbReference type="EMBL" id="RZC53262.1"/>
    </source>
</evidence>